<keyword evidence="3" id="KW-0378">Hydrolase</keyword>
<dbReference type="GO" id="GO:0008233">
    <property type="term" value="F:peptidase activity"/>
    <property type="evidence" value="ECO:0007669"/>
    <property type="project" value="UniProtKB-KW"/>
</dbReference>
<dbReference type="AlphaFoldDB" id="A0AAD9R214"/>
<evidence type="ECO:0000256" key="1">
    <source>
        <dbReference type="ARBA" id="ARBA00008140"/>
    </source>
</evidence>
<dbReference type="GO" id="GO:0006508">
    <property type="term" value="P:proteolysis"/>
    <property type="evidence" value="ECO:0007669"/>
    <property type="project" value="UniProtKB-KW"/>
</dbReference>
<evidence type="ECO:0000259" key="4">
    <source>
        <dbReference type="SMART" id="SM01179"/>
    </source>
</evidence>
<proteinExistence type="inferred from homology"/>
<protein>
    <submittedName>
        <fullName evidence="5">Desumoylating isopeptidase 1</fullName>
    </submittedName>
</protein>
<comment type="similarity">
    <text evidence="1">Belongs to the DeSI family.</text>
</comment>
<organism evidence="5 6">
    <name type="scientific">Acropora cervicornis</name>
    <name type="common">Staghorn coral</name>
    <dbReference type="NCBI Taxonomy" id="6130"/>
    <lineage>
        <taxon>Eukaryota</taxon>
        <taxon>Metazoa</taxon>
        <taxon>Cnidaria</taxon>
        <taxon>Anthozoa</taxon>
        <taxon>Hexacorallia</taxon>
        <taxon>Scleractinia</taxon>
        <taxon>Astrocoeniina</taxon>
        <taxon>Acroporidae</taxon>
        <taxon>Acropora</taxon>
    </lineage>
</organism>
<keyword evidence="2" id="KW-0645">Protease</keyword>
<name>A0AAD9R214_ACRCE</name>
<evidence type="ECO:0000313" key="6">
    <source>
        <dbReference type="Proteomes" id="UP001249851"/>
    </source>
</evidence>
<reference evidence="5" key="2">
    <citation type="journal article" date="2023" name="Science">
        <title>Genomic signatures of disease resistance in endangered staghorn corals.</title>
        <authorList>
            <person name="Vollmer S.V."/>
            <person name="Selwyn J.D."/>
            <person name="Despard B.A."/>
            <person name="Roesel C.L."/>
        </authorList>
    </citation>
    <scope>NUCLEOTIDE SEQUENCE</scope>
    <source>
        <strain evidence="5">K2</strain>
    </source>
</reference>
<sequence>MGKTPVKLYVYDVSKGFARQLSPMLLGKAINGICGGIQSCAPGGTILKNPDEVIDLGETEITQDVFVEYLDGIGQQDFRSFGQMIKPLIDSMSVRPAGYPVVSAATSSSMPTTSSREKEAIFEPREVFSGATMPKEKENDCQSYLLRKPNTYNQIDPQTAVYLKENFLGAEEFCDEDVQLFEELKKCFESNNFTGVIERQIEILDRVFEKCSSQEKEDFALQQTLRLLHALSSYEQLFSQSKGLQQIVKKICKIFPSITSCSTKVECAKLFCCVTSHETGHSFMFKDSRSVFLVPFTVNCLLCKDSDLQSAGSALVSNISRFQVHEDIALECSSAVIEARDLAIGMGVSLDKFKGENSEMDQLCGDLEVLLS</sequence>
<evidence type="ECO:0000256" key="3">
    <source>
        <dbReference type="ARBA" id="ARBA00022801"/>
    </source>
</evidence>
<dbReference type="Proteomes" id="UP001249851">
    <property type="component" value="Unassembled WGS sequence"/>
</dbReference>
<dbReference type="EMBL" id="JARQWQ010000005">
    <property type="protein sequence ID" value="KAK2571620.1"/>
    <property type="molecule type" value="Genomic_DNA"/>
</dbReference>
<gene>
    <name evidence="5" type="ORF">P5673_002984</name>
</gene>
<comment type="caution">
    <text evidence="5">The sequence shown here is derived from an EMBL/GenBank/DDBJ whole genome shotgun (WGS) entry which is preliminary data.</text>
</comment>
<dbReference type="Gene3D" id="1.25.10.10">
    <property type="entry name" value="Leucine-rich Repeat Variant"/>
    <property type="match status" value="1"/>
</dbReference>
<dbReference type="Gene3D" id="3.90.1720.30">
    <property type="entry name" value="PPPDE domains"/>
    <property type="match status" value="1"/>
</dbReference>
<accession>A0AAD9R214</accession>
<keyword evidence="6" id="KW-1185">Reference proteome</keyword>
<evidence type="ECO:0000313" key="5">
    <source>
        <dbReference type="EMBL" id="KAK2571620.1"/>
    </source>
</evidence>
<evidence type="ECO:0000256" key="2">
    <source>
        <dbReference type="ARBA" id="ARBA00022670"/>
    </source>
</evidence>
<reference evidence="5" key="1">
    <citation type="journal article" date="2023" name="G3 (Bethesda)">
        <title>Whole genome assembly and annotation of the endangered Caribbean coral Acropora cervicornis.</title>
        <authorList>
            <person name="Selwyn J.D."/>
            <person name="Vollmer S.V."/>
        </authorList>
    </citation>
    <scope>NUCLEOTIDE SEQUENCE</scope>
    <source>
        <strain evidence="5">K2</strain>
    </source>
</reference>
<dbReference type="InterPro" id="IPR011989">
    <property type="entry name" value="ARM-like"/>
</dbReference>
<dbReference type="InterPro" id="IPR008580">
    <property type="entry name" value="PPPDE_dom"/>
</dbReference>
<feature type="domain" description="PPPDE" evidence="4">
    <location>
        <begin position="4"/>
        <end position="91"/>
    </location>
</feature>
<dbReference type="SMART" id="SM01179">
    <property type="entry name" value="DUF862"/>
    <property type="match status" value="1"/>
</dbReference>
<dbReference type="InterPro" id="IPR042266">
    <property type="entry name" value="PPPDE_sf"/>
</dbReference>